<sequence length="408" mass="44719">MSAPVHVVSRPNDDYWERRRGQSLLDGTRWMKAGLECQMAGMEMLASSNNTSGGPASPTLTLHPRIHDHRSCTGQYAGRRRARAAAETRSRGGDEQRVVMLLLLAERETEGGADPADDSFNNALKPHVNESPEDTLNAFVPISEATCASIEKTTRESHQYGPTDRHALDVYYPPNTCPSIPILVFSYGGGFYIGGRTLPAPANIIYHNLGSFATRGFITVVPDYRLVDSGVQFPGTAQDVRDAVQWVVDNLPFPDSDIYVLGHSAGAMNMFTILALPELYSPTLQPRIKGVILLSGCYTFEDMPVDMKESVRLYYGEDAEVTQRVPLALLELASAPTMRLLLGIGERDIPCLHPAMDKLSAALKGKGLSCDEFVAKGHNHVSLVFALGTGQDEEWAENVIKWIHAPHT</sequence>
<dbReference type="EMBL" id="JAUEPU010000066">
    <property type="protein sequence ID" value="KAK0482815.1"/>
    <property type="molecule type" value="Genomic_DNA"/>
</dbReference>
<gene>
    <name evidence="3" type="ORF">EDD18DRAFT_1362556</name>
</gene>
<evidence type="ECO:0000256" key="1">
    <source>
        <dbReference type="ARBA" id="ARBA00022801"/>
    </source>
</evidence>
<dbReference type="Proteomes" id="UP001175228">
    <property type="component" value="Unassembled WGS sequence"/>
</dbReference>
<dbReference type="InterPro" id="IPR029058">
    <property type="entry name" value="AB_hydrolase_fold"/>
</dbReference>
<dbReference type="GO" id="GO:0004061">
    <property type="term" value="F:arylformamidase activity"/>
    <property type="evidence" value="ECO:0007669"/>
    <property type="project" value="TreeGrafter"/>
</dbReference>
<dbReference type="InterPro" id="IPR050300">
    <property type="entry name" value="GDXG_lipolytic_enzyme"/>
</dbReference>
<dbReference type="InterPro" id="IPR049492">
    <property type="entry name" value="BD-FAE-like_dom"/>
</dbReference>
<dbReference type="SUPFAM" id="SSF53474">
    <property type="entry name" value="alpha/beta-Hydrolases"/>
    <property type="match status" value="1"/>
</dbReference>
<evidence type="ECO:0000313" key="4">
    <source>
        <dbReference type="Proteomes" id="UP001175228"/>
    </source>
</evidence>
<reference evidence="3" key="1">
    <citation type="submission" date="2023-06" db="EMBL/GenBank/DDBJ databases">
        <authorList>
            <consortium name="Lawrence Berkeley National Laboratory"/>
            <person name="Ahrendt S."/>
            <person name="Sahu N."/>
            <person name="Indic B."/>
            <person name="Wong-Bajracharya J."/>
            <person name="Merenyi Z."/>
            <person name="Ke H.-M."/>
            <person name="Monk M."/>
            <person name="Kocsube S."/>
            <person name="Drula E."/>
            <person name="Lipzen A."/>
            <person name="Balint B."/>
            <person name="Henrissat B."/>
            <person name="Andreopoulos B."/>
            <person name="Martin F.M."/>
            <person name="Harder C.B."/>
            <person name="Rigling D."/>
            <person name="Ford K.L."/>
            <person name="Foster G.D."/>
            <person name="Pangilinan J."/>
            <person name="Papanicolaou A."/>
            <person name="Barry K."/>
            <person name="LaButti K."/>
            <person name="Viragh M."/>
            <person name="Koriabine M."/>
            <person name="Yan M."/>
            <person name="Riley R."/>
            <person name="Champramary S."/>
            <person name="Plett K.L."/>
            <person name="Tsai I.J."/>
            <person name="Slot J."/>
            <person name="Sipos G."/>
            <person name="Plett J."/>
            <person name="Nagy L.G."/>
            <person name="Grigoriev I.V."/>
        </authorList>
    </citation>
    <scope>NUCLEOTIDE SEQUENCE</scope>
    <source>
        <strain evidence="3">HWK02</strain>
    </source>
</reference>
<dbReference type="Pfam" id="PF20434">
    <property type="entry name" value="BD-FAE"/>
    <property type="match status" value="1"/>
</dbReference>
<keyword evidence="4" id="KW-1185">Reference proteome</keyword>
<organism evidence="3 4">
    <name type="scientific">Armillaria luteobubalina</name>
    <dbReference type="NCBI Taxonomy" id="153913"/>
    <lineage>
        <taxon>Eukaryota</taxon>
        <taxon>Fungi</taxon>
        <taxon>Dikarya</taxon>
        <taxon>Basidiomycota</taxon>
        <taxon>Agaricomycotina</taxon>
        <taxon>Agaricomycetes</taxon>
        <taxon>Agaricomycetidae</taxon>
        <taxon>Agaricales</taxon>
        <taxon>Marasmiineae</taxon>
        <taxon>Physalacriaceae</taxon>
        <taxon>Armillaria</taxon>
    </lineage>
</organism>
<dbReference type="PANTHER" id="PTHR48081">
    <property type="entry name" value="AB HYDROLASE SUPERFAMILY PROTEIN C4A8.06C"/>
    <property type="match status" value="1"/>
</dbReference>
<comment type="caution">
    <text evidence="3">The sequence shown here is derived from an EMBL/GenBank/DDBJ whole genome shotgun (WGS) entry which is preliminary data.</text>
</comment>
<feature type="domain" description="BD-FAE-like" evidence="2">
    <location>
        <begin position="168"/>
        <end position="267"/>
    </location>
</feature>
<dbReference type="PANTHER" id="PTHR48081:SF33">
    <property type="entry name" value="KYNURENINE FORMAMIDASE"/>
    <property type="match status" value="1"/>
</dbReference>
<dbReference type="AlphaFoldDB" id="A0AA39PEL3"/>
<name>A0AA39PEL3_9AGAR</name>
<dbReference type="Gene3D" id="3.40.50.1820">
    <property type="entry name" value="alpha/beta hydrolase"/>
    <property type="match status" value="1"/>
</dbReference>
<keyword evidence="1 3" id="KW-0378">Hydrolase</keyword>
<proteinExistence type="predicted"/>
<evidence type="ECO:0000313" key="3">
    <source>
        <dbReference type="EMBL" id="KAK0482815.1"/>
    </source>
</evidence>
<evidence type="ECO:0000259" key="2">
    <source>
        <dbReference type="Pfam" id="PF20434"/>
    </source>
</evidence>
<accession>A0AA39PEL3</accession>
<protein>
    <submittedName>
        <fullName evidence="3">Alpha/Beta hydrolase protein</fullName>
    </submittedName>
</protein>